<evidence type="ECO:0000256" key="1">
    <source>
        <dbReference type="ARBA" id="ARBA00006620"/>
    </source>
</evidence>
<keyword evidence="7" id="KW-0346">Stress response</keyword>
<keyword evidence="2" id="KW-1277">Toxin-antitoxin system</keyword>
<evidence type="ECO:0000256" key="6">
    <source>
        <dbReference type="ARBA" id="ARBA00022884"/>
    </source>
</evidence>
<evidence type="ECO:0000256" key="3">
    <source>
        <dbReference type="ARBA" id="ARBA00022722"/>
    </source>
</evidence>
<keyword evidence="4" id="KW-0255">Endonuclease</keyword>
<evidence type="ECO:0000313" key="9">
    <source>
        <dbReference type="EMBL" id="MFC7090777.1"/>
    </source>
</evidence>
<keyword evidence="6" id="KW-0694">RNA-binding</keyword>
<dbReference type="InterPro" id="IPR012933">
    <property type="entry name" value="HicA_mRNA_interferase"/>
</dbReference>
<comment type="similarity">
    <text evidence="1">Belongs to the HicA mRNA interferase family.</text>
</comment>
<organism evidence="9 10">
    <name type="scientific">Halomonas salifodinae</name>
    <dbReference type="NCBI Taxonomy" id="438745"/>
    <lineage>
        <taxon>Bacteria</taxon>
        <taxon>Pseudomonadati</taxon>
        <taxon>Pseudomonadota</taxon>
        <taxon>Gammaproteobacteria</taxon>
        <taxon>Oceanospirillales</taxon>
        <taxon>Halomonadaceae</taxon>
        <taxon>Halomonas</taxon>
    </lineage>
</organism>
<dbReference type="Gene3D" id="3.30.920.30">
    <property type="entry name" value="Hypothetical protein"/>
    <property type="match status" value="1"/>
</dbReference>
<dbReference type="Proteomes" id="UP001596411">
    <property type="component" value="Unassembled WGS sequence"/>
</dbReference>
<sequence>MGAVPDSLQRGIELGHRHREAEQVVRVDPIPQLGEPLALYLGLPPSVTTEGSHHHFRHPTKPGTITVPHPKKDLKKGLVQAIRKQAGLK</sequence>
<evidence type="ECO:0000256" key="4">
    <source>
        <dbReference type="ARBA" id="ARBA00022759"/>
    </source>
</evidence>
<gene>
    <name evidence="9" type="ORF">ACFQH5_14580</name>
</gene>
<proteinExistence type="inferred from homology"/>
<reference evidence="10" key="1">
    <citation type="journal article" date="2019" name="Int. J. Syst. Evol. Microbiol.">
        <title>The Global Catalogue of Microorganisms (GCM) 10K type strain sequencing project: providing services to taxonomists for standard genome sequencing and annotation.</title>
        <authorList>
            <consortium name="The Broad Institute Genomics Platform"/>
            <consortium name="The Broad Institute Genome Sequencing Center for Infectious Disease"/>
            <person name="Wu L."/>
            <person name="Ma J."/>
        </authorList>
    </citation>
    <scope>NUCLEOTIDE SEQUENCE [LARGE SCALE GENOMIC DNA]</scope>
    <source>
        <strain evidence="10">CGMCC 1.13666</strain>
    </source>
</reference>
<protein>
    <submittedName>
        <fullName evidence="9">Type II toxin-antitoxin system HicA family toxin</fullName>
    </submittedName>
</protein>
<dbReference type="Pfam" id="PF07927">
    <property type="entry name" value="HicA_toxin"/>
    <property type="match status" value="1"/>
</dbReference>
<keyword evidence="3" id="KW-0540">Nuclease</keyword>
<comment type="caution">
    <text evidence="9">The sequence shown here is derived from an EMBL/GenBank/DDBJ whole genome shotgun (WGS) entry which is preliminary data.</text>
</comment>
<keyword evidence="10" id="KW-1185">Reference proteome</keyword>
<dbReference type="RefSeq" id="WP_346063335.1">
    <property type="nucleotide sequence ID" value="NZ_BAAADR010000017.1"/>
</dbReference>
<dbReference type="InterPro" id="IPR038570">
    <property type="entry name" value="HicA_sf"/>
</dbReference>
<evidence type="ECO:0000256" key="7">
    <source>
        <dbReference type="ARBA" id="ARBA00023016"/>
    </source>
</evidence>
<dbReference type="EMBL" id="JBHSZP010000028">
    <property type="protein sequence ID" value="MFC7090777.1"/>
    <property type="molecule type" value="Genomic_DNA"/>
</dbReference>
<evidence type="ECO:0000313" key="10">
    <source>
        <dbReference type="Proteomes" id="UP001596411"/>
    </source>
</evidence>
<evidence type="ECO:0000256" key="2">
    <source>
        <dbReference type="ARBA" id="ARBA00022649"/>
    </source>
</evidence>
<accession>A0ABW2F1K2</accession>
<evidence type="ECO:0000256" key="8">
    <source>
        <dbReference type="SAM" id="MobiDB-lite"/>
    </source>
</evidence>
<dbReference type="SUPFAM" id="SSF54786">
    <property type="entry name" value="YcfA/nrd intein domain"/>
    <property type="match status" value="1"/>
</dbReference>
<feature type="region of interest" description="Disordered" evidence="8">
    <location>
        <begin position="48"/>
        <end position="71"/>
    </location>
</feature>
<keyword evidence="5" id="KW-0378">Hydrolase</keyword>
<name>A0ABW2F1K2_9GAMM</name>
<evidence type="ECO:0000256" key="5">
    <source>
        <dbReference type="ARBA" id="ARBA00022801"/>
    </source>
</evidence>